<organism evidence="1">
    <name type="scientific">marine sediment metagenome</name>
    <dbReference type="NCBI Taxonomy" id="412755"/>
    <lineage>
        <taxon>unclassified sequences</taxon>
        <taxon>metagenomes</taxon>
        <taxon>ecological metagenomes</taxon>
    </lineage>
</organism>
<evidence type="ECO:0000313" key="1">
    <source>
        <dbReference type="EMBL" id="GAI06870.1"/>
    </source>
</evidence>
<dbReference type="EMBL" id="BARV01003428">
    <property type="protein sequence ID" value="GAI06870.1"/>
    <property type="molecule type" value="Genomic_DNA"/>
</dbReference>
<evidence type="ECO:0008006" key="2">
    <source>
        <dbReference type="Google" id="ProtNLM"/>
    </source>
</evidence>
<dbReference type="InterPro" id="IPR008964">
    <property type="entry name" value="Invasin/intimin_cell_adhesion"/>
</dbReference>
<reference evidence="1" key="1">
    <citation type="journal article" date="2014" name="Front. Microbiol.">
        <title>High frequency of phylogenetically diverse reductive dehalogenase-homologous genes in deep subseafloor sedimentary metagenomes.</title>
        <authorList>
            <person name="Kawai M."/>
            <person name="Futagami T."/>
            <person name="Toyoda A."/>
            <person name="Takaki Y."/>
            <person name="Nishi S."/>
            <person name="Hori S."/>
            <person name="Arai W."/>
            <person name="Tsubouchi T."/>
            <person name="Morono Y."/>
            <person name="Uchiyama I."/>
            <person name="Ito T."/>
            <person name="Fujiyama A."/>
            <person name="Inagaki F."/>
            <person name="Takami H."/>
        </authorList>
    </citation>
    <scope>NUCLEOTIDE SEQUENCE</scope>
    <source>
        <strain evidence="1">Expedition CK06-06</strain>
    </source>
</reference>
<dbReference type="PROSITE" id="PS51257">
    <property type="entry name" value="PROKAR_LIPOPROTEIN"/>
    <property type="match status" value="1"/>
</dbReference>
<dbReference type="Gene3D" id="2.60.40.1080">
    <property type="match status" value="1"/>
</dbReference>
<dbReference type="SUPFAM" id="SSF49373">
    <property type="entry name" value="Invasin/intimin cell-adhesion fragments"/>
    <property type="match status" value="1"/>
</dbReference>
<comment type="caution">
    <text evidence="1">The sequence shown here is derived from an EMBL/GenBank/DDBJ whole genome shotgun (WGS) entry which is preliminary data.</text>
</comment>
<gene>
    <name evidence="1" type="ORF">S06H3_08202</name>
</gene>
<dbReference type="AlphaFoldDB" id="X1LWQ3"/>
<protein>
    <recommendedName>
        <fullName evidence="2">BIG2 domain-containing protein</fullName>
    </recommendedName>
</protein>
<sequence length="129" mass="14194">MKKLIILVAIILIAGLLSGCWLFPESKLDYIKADPDKVTLYLTQLTEATGNTQQLEVTAYYIDGDKADVTLECDYAPLTASDTEVVTVNDEGLITAKSKGSAIVLVSYTQNNFWTSDITRTDEVKILVK</sequence>
<proteinExistence type="predicted"/>
<accession>X1LWQ3</accession>
<name>X1LWQ3_9ZZZZ</name>